<protein>
    <submittedName>
        <fullName evidence="2">Uncharacterized protein</fullName>
    </submittedName>
</protein>
<dbReference type="AlphaFoldDB" id="W9RI84"/>
<accession>W9RI84</accession>
<reference evidence="3" key="1">
    <citation type="submission" date="2013-01" db="EMBL/GenBank/DDBJ databases">
        <title>Draft Genome Sequence of a Mulberry Tree, Morus notabilis C.K. Schneid.</title>
        <authorList>
            <person name="He N."/>
            <person name="Zhao S."/>
        </authorList>
    </citation>
    <scope>NUCLEOTIDE SEQUENCE</scope>
</reference>
<evidence type="ECO:0000313" key="2">
    <source>
        <dbReference type="EMBL" id="EXB93522.1"/>
    </source>
</evidence>
<gene>
    <name evidence="2" type="ORF">L484_001618</name>
</gene>
<organism evidence="2 3">
    <name type="scientific">Morus notabilis</name>
    <dbReference type="NCBI Taxonomy" id="981085"/>
    <lineage>
        <taxon>Eukaryota</taxon>
        <taxon>Viridiplantae</taxon>
        <taxon>Streptophyta</taxon>
        <taxon>Embryophyta</taxon>
        <taxon>Tracheophyta</taxon>
        <taxon>Spermatophyta</taxon>
        <taxon>Magnoliopsida</taxon>
        <taxon>eudicotyledons</taxon>
        <taxon>Gunneridae</taxon>
        <taxon>Pentapetalae</taxon>
        <taxon>rosids</taxon>
        <taxon>fabids</taxon>
        <taxon>Rosales</taxon>
        <taxon>Moraceae</taxon>
        <taxon>Moreae</taxon>
        <taxon>Morus</taxon>
    </lineage>
</organism>
<keyword evidence="3" id="KW-1185">Reference proteome</keyword>
<dbReference type="Proteomes" id="UP000030645">
    <property type="component" value="Unassembled WGS sequence"/>
</dbReference>
<dbReference type="EMBL" id="KE345076">
    <property type="protein sequence ID" value="EXB93522.1"/>
    <property type="molecule type" value="Genomic_DNA"/>
</dbReference>
<feature type="region of interest" description="Disordered" evidence="1">
    <location>
        <begin position="36"/>
        <end position="79"/>
    </location>
</feature>
<sequence>MGTISTPKLVAVPVAVLEREESFDLPADGHHFDTKTCRRSRGEREESFDLPADGHHFDTKTCRRSRGGSRARRELRSTR</sequence>
<evidence type="ECO:0000313" key="3">
    <source>
        <dbReference type="Proteomes" id="UP000030645"/>
    </source>
</evidence>
<evidence type="ECO:0000256" key="1">
    <source>
        <dbReference type="SAM" id="MobiDB-lite"/>
    </source>
</evidence>
<proteinExistence type="predicted"/>
<feature type="compositionally biased region" description="Basic and acidic residues" evidence="1">
    <location>
        <begin position="36"/>
        <end position="61"/>
    </location>
</feature>
<name>W9RI84_9ROSA</name>